<sequence>MPISSSFLIPNFAAAKSVLLITTGTKPYSPDPKDSKLLSFHRSVLNGFNHNRNPTSVIRVLLSSRREIQKRSCAVCSCVRGSLQRRRGSKNSIRFTTESPIPRSVLRKNVIVNYGQSQSINRDFKSKRRHKQ</sequence>
<dbReference type="AlphaFoldDB" id="A0A9Q0KIG7"/>
<evidence type="ECO:0000313" key="2">
    <source>
        <dbReference type="Proteomes" id="UP001141806"/>
    </source>
</evidence>
<dbReference type="EMBL" id="JAMYWD010000005">
    <property type="protein sequence ID" value="KAJ4971167.1"/>
    <property type="molecule type" value="Genomic_DNA"/>
</dbReference>
<gene>
    <name evidence="1" type="ORF">NE237_004266</name>
</gene>
<accession>A0A9Q0KIG7</accession>
<comment type="caution">
    <text evidence="1">The sequence shown here is derived from an EMBL/GenBank/DDBJ whole genome shotgun (WGS) entry which is preliminary data.</text>
</comment>
<dbReference type="Proteomes" id="UP001141806">
    <property type="component" value="Unassembled WGS sequence"/>
</dbReference>
<evidence type="ECO:0000313" key="1">
    <source>
        <dbReference type="EMBL" id="KAJ4971167.1"/>
    </source>
</evidence>
<keyword evidence="2" id="KW-1185">Reference proteome</keyword>
<reference evidence="1" key="1">
    <citation type="journal article" date="2023" name="Plant J.">
        <title>The genome of the king protea, Protea cynaroides.</title>
        <authorList>
            <person name="Chang J."/>
            <person name="Duong T.A."/>
            <person name="Schoeman C."/>
            <person name="Ma X."/>
            <person name="Roodt D."/>
            <person name="Barker N."/>
            <person name="Li Z."/>
            <person name="Van de Peer Y."/>
            <person name="Mizrachi E."/>
        </authorList>
    </citation>
    <scope>NUCLEOTIDE SEQUENCE</scope>
    <source>
        <tissue evidence="1">Young leaves</tissue>
    </source>
</reference>
<proteinExistence type="predicted"/>
<organism evidence="1 2">
    <name type="scientific">Protea cynaroides</name>
    <dbReference type="NCBI Taxonomy" id="273540"/>
    <lineage>
        <taxon>Eukaryota</taxon>
        <taxon>Viridiplantae</taxon>
        <taxon>Streptophyta</taxon>
        <taxon>Embryophyta</taxon>
        <taxon>Tracheophyta</taxon>
        <taxon>Spermatophyta</taxon>
        <taxon>Magnoliopsida</taxon>
        <taxon>Proteales</taxon>
        <taxon>Proteaceae</taxon>
        <taxon>Protea</taxon>
    </lineage>
</organism>
<protein>
    <submittedName>
        <fullName evidence="1">Uncharacterized protein</fullName>
    </submittedName>
</protein>
<name>A0A9Q0KIG7_9MAGN</name>